<dbReference type="InterPro" id="IPR036390">
    <property type="entry name" value="WH_DNA-bd_sf"/>
</dbReference>
<comment type="caution">
    <text evidence="8">The sequence shown here is derived from an EMBL/GenBank/DDBJ whole genome shotgun (WGS) entry which is preliminary data.</text>
</comment>
<evidence type="ECO:0000256" key="4">
    <source>
        <dbReference type="ARBA" id="ARBA00022840"/>
    </source>
</evidence>
<dbReference type="InterPro" id="IPR002078">
    <property type="entry name" value="Sigma_54_int"/>
</dbReference>
<dbReference type="InterPro" id="IPR025662">
    <property type="entry name" value="Sigma_54_int_dom_ATP-bd_1"/>
</dbReference>
<evidence type="ECO:0000256" key="5">
    <source>
        <dbReference type="ARBA" id="ARBA00023125"/>
    </source>
</evidence>
<keyword evidence="4" id="KW-0067">ATP-binding</keyword>
<gene>
    <name evidence="8" type="ORF">H2C83_13095</name>
</gene>
<dbReference type="SUPFAM" id="SSF52540">
    <property type="entry name" value="P-loop containing nucleoside triphosphate hydrolases"/>
    <property type="match status" value="1"/>
</dbReference>
<dbReference type="Gene3D" id="3.40.50.510">
    <property type="entry name" value="Phosphotransferase system, mannose-type IIA component"/>
    <property type="match status" value="1"/>
</dbReference>
<dbReference type="GO" id="GO:0009401">
    <property type="term" value="P:phosphoenolpyruvate-dependent sugar phosphotransferase system"/>
    <property type="evidence" value="ECO:0007669"/>
    <property type="project" value="InterPro"/>
</dbReference>
<evidence type="ECO:0000259" key="7">
    <source>
        <dbReference type="PROSITE" id="PS51096"/>
    </source>
</evidence>
<dbReference type="Pfam" id="PF01978">
    <property type="entry name" value="TrmB"/>
    <property type="match status" value="1"/>
</dbReference>
<dbReference type="SUPFAM" id="SSF46785">
    <property type="entry name" value="Winged helix' DNA-binding domain"/>
    <property type="match status" value="1"/>
</dbReference>
<dbReference type="PANTHER" id="PTHR32071:SF38">
    <property type="entry name" value="PSP OPERON TRANSCRIPTIONAL ACTIVATOR"/>
    <property type="match status" value="1"/>
</dbReference>
<dbReference type="InterPro" id="IPR025943">
    <property type="entry name" value="Sigma_54_int_dom_ATP-bd_2"/>
</dbReference>
<dbReference type="AlphaFoldDB" id="A0A7W1XU47"/>
<name>A0A7W1XU47_9BACL</name>
<dbReference type="Pfam" id="PF25601">
    <property type="entry name" value="AAA_lid_14"/>
    <property type="match status" value="1"/>
</dbReference>
<dbReference type="GO" id="GO:0005524">
    <property type="term" value="F:ATP binding"/>
    <property type="evidence" value="ECO:0007669"/>
    <property type="project" value="UniProtKB-KW"/>
</dbReference>
<dbReference type="GO" id="GO:0003677">
    <property type="term" value="F:DNA binding"/>
    <property type="evidence" value="ECO:0007669"/>
    <property type="project" value="UniProtKB-KW"/>
</dbReference>
<evidence type="ECO:0000313" key="9">
    <source>
        <dbReference type="Proteomes" id="UP000538292"/>
    </source>
</evidence>
<keyword evidence="9" id="KW-1185">Reference proteome</keyword>
<feature type="domain" description="PTS EIIA type-4" evidence="7">
    <location>
        <begin position="520"/>
        <end position="653"/>
    </location>
</feature>
<dbReference type="InterPro" id="IPR004701">
    <property type="entry name" value="PTS_EIIA_man-typ"/>
</dbReference>
<feature type="domain" description="Sigma-54 factor interaction" evidence="6">
    <location>
        <begin position="79"/>
        <end position="313"/>
    </location>
</feature>
<keyword evidence="3" id="KW-0418">Kinase</keyword>
<dbReference type="SMART" id="SM00382">
    <property type="entry name" value="AAA"/>
    <property type="match status" value="1"/>
</dbReference>
<dbReference type="Gene3D" id="3.40.50.300">
    <property type="entry name" value="P-loop containing nucleotide triphosphate hydrolases"/>
    <property type="match status" value="1"/>
</dbReference>
<keyword evidence="2" id="KW-0547">Nucleotide-binding</keyword>
<organism evidence="8 9">
    <name type="scientific">Thermoactinomyces mirandus</name>
    <dbReference type="NCBI Taxonomy" id="2756294"/>
    <lineage>
        <taxon>Bacteria</taxon>
        <taxon>Bacillati</taxon>
        <taxon>Bacillota</taxon>
        <taxon>Bacilli</taxon>
        <taxon>Bacillales</taxon>
        <taxon>Thermoactinomycetaceae</taxon>
        <taxon>Thermoactinomyces</taxon>
    </lineage>
</organism>
<sequence length="885" mass="99393">MSKIDDIFHALIKLNQQDVPEGIDASQISRKLGIDRSTASRYLNELVRQDKVVKVPGKPVKYRAKPSASPAASRFMPKTHGVGKSLEPILEQAMAAFLYPTKSLPILLTGETGTGKTYLAETLSKLAKKQMVPTRDFPFIVFNCADYAQNAELLVGQIFGIKEGAFTGAIRDQEGLVEQADGGILFLDEIHRLPPSGQEMLFYLMDKGVYRRLGEAIRTRHANVTLIGATTEDPGKVLLPTLYRRFSVKLNLPPLRERTREERKVLINHFLAEEAGKMGQALAITDNCREALLSYPCPGNIGQLKSDIQIACAHAYLRYLKSNREKVLITAEDLPEEVYVYATRSNLKQIRTIDGSGNWPETGQDDFSLPNIYRHLANQSDHKSLQDVIKTYIRELSRRYHQPHVSKQGWQQLIDKDLFQALTRARHELKDVFPVEPDINQLYVIGLHLQNFRNHQKQQTNKESLPIVIHPNVAYRRASRHLARYLDKEIGLKLPDEEVELIAHFLPDRPTEVYTASGQSVAIILVTHGDAAASSMADVTNTLLGNKVIHAIDMPLNLSASSIYERVKEKIKSLEQVSGVLLLVDIGSLITMGDTIRHDVDIPVKTLSCVNLPMVLEAGRKSLVTDLTLDDIYDAAKKAMTTFFRENEAEKNIKKKRMIATVCFTGEGAAQLLESWLKDQLSAWDQDVIIRTVRIDPTTKDTSVLNDLKNYYDMIAIIGTVPVSIKGIPYIPAWELLQQDGISRMTKLLEVTRKTPVFPEKSEVAAEEIYSLAVQGLGEIVTHVNPKTVAAILDRHLPPIRDFYSWDTDRELGMWMHLGSLMDRIVAAQLKNDSHKLTAAIPLDGKIVITDQEKEVWKPLLTALENTFSVTISDSVEKELIKLSR</sequence>
<dbReference type="GO" id="GO:0006355">
    <property type="term" value="P:regulation of DNA-templated transcription"/>
    <property type="evidence" value="ECO:0007669"/>
    <property type="project" value="InterPro"/>
</dbReference>
<evidence type="ECO:0000256" key="1">
    <source>
        <dbReference type="ARBA" id="ARBA00022679"/>
    </source>
</evidence>
<proteinExistence type="predicted"/>
<evidence type="ECO:0000256" key="3">
    <source>
        <dbReference type="ARBA" id="ARBA00022777"/>
    </source>
</evidence>
<keyword evidence="5" id="KW-0238">DNA-binding</keyword>
<dbReference type="InterPro" id="IPR058031">
    <property type="entry name" value="AAA_lid_NorR"/>
</dbReference>
<reference evidence="8 9" key="1">
    <citation type="submission" date="2020-07" db="EMBL/GenBank/DDBJ databases">
        <title>Thermoactinomyces phylogeny.</title>
        <authorList>
            <person name="Dunlap C."/>
        </authorList>
    </citation>
    <scope>NUCLEOTIDE SEQUENCE [LARGE SCALE GENOMIC DNA]</scope>
    <source>
        <strain evidence="8 9">AMNI-1</strain>
    </source>
</reference>
<dbReference type="CDD" id="cd00006">
    <property type="entry name" value="PTS_IIA_man"/>
    <property type="match status" value="1"/>
</dbReference>
<keyword evidence="1" id="KW-0808">Transferase</keyword>
<dbReference type="Proteomes" id="UP000538292">
    <property type="component" value="Unassembled WGS sequence"/>
</dbReference>
<dbReference type="RefSeq" id="WP_181741575.1">
    <property type="nucleotide sequence ID" value="NZ_JACEOL010000043.1"/>
</dbReference>
<evidence type="ECO:0000256" key="2">
    <source>
        <dbReference type="ARBA" id="ARBA00022741"/>
    </source>
</evidence>
<dbReference type="PROSITE" id="PS00675">
    <property type="entry name" value="SIGMA54_INTERACT_1"/>
    <property type="match status" value="1"/>
</dbReference>
<dbReference type="Gene3D" id="1.10.8.60">
    <property type="match status" value="1"/>
</dbReference>
<dbReference type="PROSITE" id="PS00676">
    <property type="entry name" value="SIGMA54_INTERACT_2"/>
    <property type="match status" value="1"/>
</dbReference>
<dbReference type="SUPFAM" id="SSF53062">
    <property type="entry name" value="PTS system fructose IIA component-like"/>
    <property type="match status" value="1"/>
</dbReference>
<dbReference type="PROSITE" id="PS51096">
    <property type="entry name" value="PTS_EIIA_TYPE_4"/>
    <property type="match status" value="1"/>
</dbReference>
<dbReference type="InterPro" id="IPR036662">
    <property type="entry name" value="PTS_EIIA_man-typ_sf"/>
</dbReference>
<dbReference type="InterPro" id="IPR036388">
    <property type="entry name" value="WH-like_DNA-bd_sf"/>
</dbReference>
<dbReference type="Gene3D" id="1.10.10.10">
    <property type="entry name" value="Winged helix-like DNA-binding domain superfamily/Winged helix DNA-binding domain"/>
    <property type="match status" value="1"/>
</dbReference>
<accession>A0A7W1XU47</accession>
<evidence type="ECO:0000259" key="6">
    <source>
        <dbReference type="PROSITE" id="PS50045"/>
    </source>
</evidence>
<dbReference type="EMBL" id="JACEOL010000043">
    <property type="protein sequence ID" value="MBA4603238.1"/>
    <property type="molecule type" value="Genomic_DNA"/>
</dbReference>
<dbReference type="GO" id="GO:0016301">
    <property type="term" value="F:kinase activity"/>
    <property type="evidence" value="ECO:0007669"/>
    <property type="project" value="UniProtKB-KW"/>
</dbReference>
<dbReference type="Pfam" id="PF03610">
    <property type="entry name" value="EIIA-man"/>
    <property type="match status" value="1"/>
</dbReference>
<dbReference type="GO" id="GO:0016020">
    <property type="term" value="C:membrane"/>
    <property type="evidence" value="ECO:0007669"/>
    <property type="project" value="InterPro"/>
</dbReference>
<protein>
    <submittedName>
        <fullName evidence="8">Sigma 54-interacting transcriptional regulator</fullName>
    </submittedName>
</protein>
<dbReference type="CDD" id="cd00009">
    <property type="entry name" value="AAA"/>
    <property type="match status" value="1"/>
</dbReference>
<evidence type="ECO:0000313" key="8">
    <source>
        <dbReference type="EMBL" id="MBA4603238.1"/>
    </source>
</evidence>
<dbReference type="InterPro" id="IPR033887">
    <property type="entry name" value="PTS_IIA_man"/>
</dbReference>
<dbReference type="PANTHER" id="PTHR32071">
    <property type="entry name" value="TRANSCRIPTIONAL REGULATORY PROTEIN"/>
    <property type="match status" value="1"/>
</dbReference>
<dbReference type="Pfam" id="PF00158">
    <property type="entry name" value="Sigma54_activat"/>
    <property type="match status" value="1"/>
</dbReference>
<dbReference type="InterPro" id="IPR027417">
    <property type="entry name" value="P-loop_NTPase"/>
</dbReference>
<dbReference type="InterPro" id="IPR003593">
    <property type="entry name" value="AAA+_ATPase"/>
</dbReference>
<dbReference type="PROSITE" id="PS50045">
    <property type="entry name" value="SIGMA54_INTERACT_4"/>
    <property type="match status" value="1"/>
</dbReference>
<dbReference type="InterPro" id="IPR002831">
    <property type="entry name" value="Tscrpt_reg_TrmB_N"/>
</dbReference>